<protein>
    <submittedName>
        <fullName evidence="2">BRLZ domain containing protein</fullName>
    </submittedName>
</protein>
<dbReference type="Gene3D" id="1.20.5.340">
    <property type="match status" value="1"/>
</dbReference>
<keyword evidence="1" id="KW-0175">Coiled coil</keyword>
<dbReference type="Proteomes" id="UP000063429">
    <property type="component" value="Chromosome"/>
</dbReference>
<gene>
    <name evidence="2" type="ORF">F506_21110</name>
</gene>
<organism evidence="2 3">
    <name type="scientific">Herbaspirillum hiltneri N3</name>
    <dbReference type="NCBI Taxonomy" id="1262470"/>
    <lineage>
        <taxon>Bacteria</taxon>
        <taxon>Pseudomonadati</taxon>
        <taxon>Pseudomonadota</taxon>
        <taxon>Betaproteobacteria</taxon>
        <taxon>Burkholderiales</taxon>
        <taxon>Oxalobacteraceae</taxon>
        <taxon>Herbaspirillum</taxon>
    </lineage>
</organism>
<evidence type="ECO:0000313" key="2">
    <source>
        <dbReference type="EMBL" id="AKZ65556.1"/>
    </source>
</evidence>
<accession>A0ABM5V7E0</accession>
<reference evidence="3" key="1">
    <citation type="journal article" date="2015" name="Genome Announc.">
        <title>Complete Genome Sequence of Herbaspirillum hiltneri N3 (DSM 17495), Isolated from Surface-Sterilized Wheat Roots.</title>
        <authorList>
            <person name="Guizelini D."/>
            <person name="Saizaki P.M."/>
            <person name="Coimbra N.A."/>
            <person name="Weiss V.A."/>
            <person name="Faoro H."/>
            <person name="Sfeir M.Z."/>
            <person name="Baura V.A."/>
            <person name="Monteiro R.A."/>
            <person name="Chubatsu L.S."/>
            <person name="Souza E.M."/>
            <person name="Cruz L.M."/>
            <person name="Pedrosa F.O."/>
            <person name="Raittz R.T."/>
            <person name="Marchaukoski J.N."/>
            <person name="Steffens M.B."/>
        </authorList>
    </citation>
    <scope>NUCLEOTIDE SEQUENCE [LARGE SCALE GENOMIC DNA]</scope>
    <source>
        <strain evidence="3">N3</strain>
    </source>
</reference>
<dbReference type="EMBL" id="CP011409">
    <property type="protein sequence ID" value="AKZ65556.1"/>
    <property type="molecule type" value="Genomic_DNA"/>
</dbReference>
<dbReference type="RefSeq" id="WP_053201831.1">
    <property type="nucleotide sequence ID" value="NZ_CP011409.1"/>
</dbReference>
<keyword evidence="3" id="KW-1185">Reference proteome</keyword>
<proteinExistence type="predicted"/>
<sequence>MSSEFHLLSEKVAQLAAMTQSLRRENADLRLNVSALTTENAELSRRMDEAHQRVAALIEKLPVTAPTPADNEEETA</sequence>
<evidence type="ECO:0000256" key="1">
    <source>
        <dbReference type="SAM" id="Coils"/>
    </source>
</evidence>
<name>A0ABM5V7E0_9BURK</name>
<evidence type="ECO:0000313" key="3">
    <source>
        <dbReference type="Proteomes" id="UP000063429"/>
    </source>
</evidence>
<feature type="coiled-coil region" evidence="1">
    <location>
        <begin position="19"/>
        <end position="60"/>
    </location>
</feature>